<organism evidence="7 8">
    <name type="scientific">Erythranthe guttata</name>
    <name type="common">Yellow monkey flower</name>
    <name type="synonym">Mimulus guttatus</name>
    <dbReference type="NCBI Taxonomy" id="4155"/>
    <lineage>
        <taxon>Eukaryota</taxon>
        <taxon>Viridiplantae</taxon>
        <taxon>Streptophyta</taxon>
        <taxon>Embryophyta</taxon>
        <taxon>Tracheophyta</taxon>
        <taxon>Spermatophyta</taxon>
        <taxon>Magnoliopsida</taxon>
        <taxon>eudicotyledons</taxon>
        <taxon>Gunneridae</taxon>
        <taxon>Pentapetalae</taxon>
        <taxon>asterids</taxon>
        <taxon>lamiids</taxon>
        <taxon>Lamiales</taxon>
        <taxon>Phrymaceae</taxon>
        <taxon>Erythranthe</taxon>
    </lineage>
</organism>
<dbReference type="SUPFAM" id="SSF74650">
    <property type="entry name" value="Galactose mutarotase-like"/>
    <property type="match status" value="1"/>
</dbReference>
<comment type="catalytic activity">
    <reaction evidence="1">
        <text>alpha-D-glucose 6-phosphate = beta-D-glucose 6-phosphate</text>
        <dbReference type="Rhea" id="RHEA:16249"/>
        <dbReference type="ChEBI" id="CHEBI:58225"/>
        <dbReference type="ChEBI" id="CHEBI:58247"/>
        <dbReference type="EC" id="5.1.3.15"/>
    </reaction>
</comment>
<dbReference type="AlphaFoldDB" id="A0A022RJR5"/>
<feature type="active site" evidence="6">
    <location>
        <position position="278"/>
    </location>
</feature>
<dbReference type="GO" id="GO:0005975">
    <property type="term" value="P:carbohydrate metabolic process"/>
    <property type="evidence" value="ECO:0007669"/>
    <property type="project" value="InterPro"/>
</dbReference>
<dbReference type="InterPro" id="IPR008183">
    <property type="entry name" value="Aldose_1/G6P_1-epimerase"/>
</dbReference>
<dbReference type="Proteomes" id="UP000030748">
    <property type="component" value="Unassembled WGS sequence"/>
</dbReference>
<evidence type="ECO:0000256" key="5">
    <source>
        <dbReference type="PIRNR" id="PIRNR016020"/>
    </source>
</evidence>
<accession>A0A022RJR5</accession>
<evidence type="ECO:0000256" key="2">
    <source>
        <dbReference type="ARBA" id="ARBA00005866"/>
    </source>
</evidence>
<evidence type="ECO:0000256" key="4">
    <source>
        <dbReference type="ARBA" id="ARBA00023235"/>
    </source>
</evidence>
<dbReference type="EMBL" id="KI630456">
    <property type="protein sequence ID" value="EYU39140.1"/>
    <property type="molecule type" value="Genomic_DNA"/>
</dbReference>
<evidence type="ECO:0000256" key="6">
    <source>
        <dbReference type="PIRSR" id="PIRSR016020-1"/>
    </source>
</evidence>
<keyword evidence="8" id="KW-1185">Reference proteome</keyword>
<dbReference type="GO" id="GO:0030246">
    <property type="term" value="F:carbohydrate binding"/>
    <property type="evidence" value="ECO:0007669"/>
    <property type="project" value="UniProtKB-UniRule"/>
</dbReference>
<dbReference type="CDD" id="cd09020">
    <property type="entry name" value="D-hex-6-P-epi_like"/>
    <property type="match status" value="1"/>
</dbReference>
<dbReference type="PANTHER" id="PTHR11122:SF13">
    <property type="entry name" value="GLUCOSE-6-PHOSPHATE 1-EPIMERASE"/>
    <property type="match status" value="1"/>
</dbReference>
<dbReference type="Pfam" id="PF01263">
    <property type="entry name" value="Aldose_epim"/>
    <property type="match status" value="1"/>
</dbReference>
<dbReference type="STRING" id="4155.A0A022RJR5"/>
<dbReference type="InterPro" id="IPR011013">
    <property type="entry name" value="Gal_mutarotase_sf_dom"/>
</dbReference>
<evidence type="ECO:0000256" key="3">
    <source>
        <dbReference type="ARBA" id="ARBA00012083"/>
    </source>
</evidence>
<name>A0A022RJR5_ERYGU</name>
<proteinExistence type="inferred from homology"/>
<dbReference type="PANTHER" id="PTHR11122">
    <property type="entry name" value="APOSPORY-ASSOCIATED PROTEIN C-RELATED"/>
    <property type="match status" value="1"/>
</dbReference>
<dbReference type="InterPro" id="IPR014718">
    <property type="entry name" value="GH-type_carb-bd"/>
</dbReference>
<evidence type="ECO:0000256" key="1">
    <source>
        <dbReference type="ARBA" id="ARBA00001096"/>
    </source>
</evidence>
<dbReference type="EC" id="5.1.3.15" evidence="3 5"/>
<sequence>MQQPAVLQWPYRQYDDGDGVPHITLLHPGGYTAEIMLYGAQVVSWTNEREEELLFISTEAVYEPPHPARGGIPICFPKFYDNVNMEENGFARTRMWRLEDLMHDIAFPVPPRDHAFVDFILDNMPDNFPNWPNHRFELRLRVMLGPTGDLTMISRVKNVNIDGNPFTFKFAYHTYFPVSDIRATQVEGLETVDFVDYLQMHERFTEGPNPITFDNEIDRVYLNTPDEITVRDRELRRTFTIHKDANLPEIVVWNPWDLEARRTADLGDEEYKEMVCVEAAAVESDVTLNPDQEWTGTQRLSVEYF</sequence>
<dbReference type="GO" id="GO:0047938">
    <property type="term" value="F:glucose-6-phosphate 1-epimerase activity"/>
    <property type="evidence" value="ECO:0000318"/>
    <property type="project" value="GO_Central"/>
</dbReference>
<protein>
    <recommendedName>
        <fullName evidence="3 5">glucose-6-phosphate 1-epimerase</fullName>
        <ecNumber evidence="3 5">5.1.3.15</ecNumber>
    </recommendedName>
</protein>
<comment type="similarity">
    <text evidence="2 5">Belongs to the glucose-6-phosphate 1-epimerase family.</text>
</comment>
<dbReference type="eggNOG" id="KOG1594">
    <property type="taxonomic scope" value="Eukaryota"/>
</dbReference>
<evidence type="ECO:0000313" key="7">
    <source>
        <dbReference type="EMBL" id="EYU39140.1"/>
    </source>
</evidence>
<evidence type="ECO:0000313" key="8">
    <source>
        <dbReference type="Proteomes" id="UP000030748"/>
    </source>
</evidence>
<dbReference type="InterPro" id="IPR025532">
    <property type="entry name" value="G6P_1-epimerase"/>
</dbReference>
<gene>
    <name evidence="7" type="ORF">MIMGU_mgv1a010678mg</name>
</gene>
<keyword evidence="4 5" id="KW-0413">Isomerase</keyword>
<dbReference type="GO" id="GO:0005737">
    <property type="term" value="C:cytoplasm"/>
    <property type="evidence" value="ECO:0000318"/>
    <property type="project" value="GO_Central"/>
</dbReference>
<dbReference type="Gene3D" id="2.70.98.10">
    <property type="match status" value="1"/>
</dbReference>
<reference evidence="7 8" key="1">
    <citation type="journal article" date="2013" name="Proc. Natl. Acad. Sci. U.S.A.">
        <title>Fine-scale variation in meiotic recombination in Mimulus inferred from population shotgun sequencing.</title>
        <authorList>
            <person name="Hellsten U."/>
            <person name="Wright K.M."/>
            <person name="Jenkins J."/>
            <person name="Shu S."/>
            <person name="Yuan Y."/>
            <person name="Wessler S.R."/>
            <person name="Schmutz J."/>
            <person name="Willis J.H."/>
            <person name="Rokhsar D.S."/>
        </authorList>
    </citation>
    <scope>NUCLEOTIDE SEQUENCE [LARGE SCALE GENOMIC DNA]</scope>
    <source>
        <strain evidence="8">cv. DUN x IM62</strain>
    </source>
</reference>
<dbReference type="PIRSF" id="PIRSF016020">
    <property type="entry name" value="PHexose_mutarotase"/>
    <property type="match status" value="1"/>
</dbReference>
<feature type="active site" evidence="6">
    <location>
        <position position="173"/>
    </location>
</feature>